<comment type="caution">
    <text evidence="3">The sequence shown here is derived from an EMBL/GenBank/DDBJ whole genome shotgun (WGS) entry which is preliminary data.</text>
</comment>
<dbReference type="Gene3D" id="1.10.287.110">
    <property type="entry name" value="DnaJ domain"/>
    <property type="match status" value="1"/>
</dbReference>
<dbReference type="CDD" id="cd06257">
    <property type="entry name" value="DnaJ"/>
    <property type="match status" value="1"/>
</dbReference>
<dbReference type="EMBL" id="JBHSWE010000001">
    <property type="protein sequence ID" value="MFC6669325.1"/>
    <property type="molecule type" value="Genomic_DNA"/>
</dbReference>
<gene>
    <name evidence="3" type="ORF">ACFQDL_03840</name>
</gene>
<dbReference type="Gene3D" id="1.20.5.460">
    <property type="entry name" value="Single helix bin"/>
    <property type="match status" value="1"/>
</dbReference>
<dbReference type="PANTHER" id="PTHR43096:SF52">
    <property type="entry name" value="DNAJ HOMOLOG 1, MITOCHONDRIAL-RELATED"/>
    <property type="match status" value="1"/>
</dbReference>
<keyword evidence="1" id="KW-0143">Chaperone</keyword>
<dbReference type="InterPro" id="IPR002939">
    <property type="entry name" value="DnaJ_C"/>
</dbReference>
<dbReference type="Pfam" id="PF01556">
    <property type="entry name" value="DnaJ_C"/>
    <property type="match status" value="1"/>
</dbReference>
<evidence type="ECO:0000313" key="3">
    <source>
        <dbReference type="EMBL" id="MFC6669325.1"/>
    </source>
</evidence>
<dbReference type="InterPro" id="IPR008971">
    <property type="entry name" value="HSP40/DnaJ_pept-bd"/>
</dbReference>
<evidence type="ECO:0000256" key="1">
    <source>
        <dbReference type="ARBA" id="ARBA00023186"/>
    </source>
</evidence>
<dbReference type="PROSITE" id="PS50076">
    <property type="entry name" value="DNAJ_2"/>
    <property type="match status" value="1"/>
</dbReference>
<dbReference type="SUPFAM" id="SSF49493">
    <property type="entry name" value="HSP40/DnaJ peptide-binding domain"/>
    <property type="match status" value="2"/>
</dbReference>
<proteinExistence type="predicted"/>
<dbReference type="InterPro" id="IPR018253">
    <property type="entry name" value="DnaJ_domain_CS"/>
</dbReference>
<dbReference type="RefSeq" id="WP_379907889.1">
    <property type="nucleotide sequence ID" value="NZ_JBHSWE010000001.1"/>
</dbReference>
<sequence length="316" mass="35297">MEFKDYYRILGVDPEADKTAIKAAYRKLARRYHPDVSSEEDAEAHFKEVSEAYEVLKDAQKRAEYDELRRYGRHGKPFEPPPGWQSSAEFRADTDPFGGFSDFFESIFGGARQQHRPRGEARGFASRGRDIELDLPIFLEDTLSEESKPISFEVPQVDASGHLVQKRRRLNVRIPAGVVDGERIRLKGQGAPGLQGGTPGDLYLRIRLVPHPLFDVEGHNLIITVPLTPWEAALGARIQVPTLNGRIQLKIPPSSQTGQRLRIRGKGLPGRGGARGDLYAVLKVVMPPAGDTQAEKLWQQLADAVPFDPRADWSKS</sequence>
<evidence type="ECO:0000259" key="2">
    <source>
        <dbReference type="PROSITE" id="PS50076"/>
    </source>
</evidence>
<dbReference type="PANTHER" id="PTHR43096">
    <property type="entry name" value="DNAJ HOMOLOG 1, MITOCHONDRIAL-RELATED"/>
    <property type="match status" value="1"/>
</dbReference>
<dbReference type="PRINTS" id="PR00625">
    <property type="entry name" value="JDOMAIN"/>
</dbReference>
<dbReference type="Gene3D" id="2.60.260.20">
    <property type="entry name" value="Urease metallochaperone UreE, N-terminal domain"/>
    <property type="match status" value="2"/>
</dbReference>
<dbReference type="CDD" id="cd10747">
    <property type="entry name" value="DnaJ_C"/>
    <property type="match status" value="1"/>
</dbReference>
<dbReference type="Pfam" id="PF00226">
    <property type="entry name" value="DnaJ"/>
    <property type="match status" value="1"/>
</dbReference>
<dbReference type="SMART" id="SM00271">
    <property type="entry name" value="DnaJ"/>
    <property type="match status" value="1"/>
</dbReference>
<dbReference type="PROSITE" id="PS00636">
    <property type="entry name" value="DNAJ_1"/>
    <property type="match status" value="1"/>
</dbReference>
<dbReference type="InterPro" id="IPR001623">
    <property type="entry name" value="DnaJ_domain"/>
</dbReference>
<protein>
    <submittedName>
        <fullName evidence="3">DnaJ C-terminal domain-containing protein</fullName>
    </submittedName>
</protein>
<dbReference type="Proteomes" id="UP001596422">
    <property type="component" value="Unassembled WGS sequence"/>
</dbReference>
<dbReference type="SUPFAM" id="SSF46565">
    <property type="entry name" value="Chaperone J-domain"/>
    <property type="match status" value="1"/>
</dbReference>
<feature type="domain" description="J" evidence="2">
    <location>
        <begin position="5"/>
        <end position="69"/>
    </location>
</feature>
<name>A0ABW1ZVW3_9GAMM</name>
<dbReference type="InterPro" id="IPR036869">
    <property type="entry name" value="J_dom_sf"/>
</dbReference>
<keyword evidence="4" id="KW-1185">Reference proteome</keyword>
<evidence type="ECO:0000313" key="4">
    <source>
        <dbReference type="Proteomes" id="UP001596422"/>
    </source>
</evidence>
<organism evidence="3 4">
    <name type="scientific">Marinobacterium aestuariivivens</name>
    <dbReference type="NCBI Taxonomy" id="1698799"/>
    <lineage>
        <taxon>Bacteria</taxon>
        <taxon>Pseudomonadati</taxon>
        <taxon>Pseudomonadota</taxon>
        <taxon>Gammaproteobacteria</taxon>
        <taxon>Oceanospirillales</taxon>
        <taxon>Oceanospirillaceae</taxon>
        <taxon>Marinobacterium</taxon>
    </lineage>
</organism>
<accession>A0ABW1ZVW3</accession>
<reference evidence="4" key="1">
    <citation type="journal article" date="2019" name="Int. J. Syst. Evol. Microbiol.">
        <title>The Global Catalogue of Microorganisms (GCM) 10K type strain sequencing project: providing services to taxonomists for standard genome sequencing and annotation.</title>
        <authorList>
            <consortium name="The Broad Institute Genomics Platform"/>
            <consortium name="The Broad Institute Genome Sequencing Center for Infectious Disease"/>
            <person name="Wu L."/>
            <person name="Ma J."/>
        </authorList>
    </citation>
    <scope>NUCLEOTIDE SEQUENCE [LARGE SCALE GENOMIC DNA]</scope>
    <source>
        <strain evidence="4">NBRC 111756</strain>
    </source>
</reference>